<evidence type="ECO:0008006" key="7">
    <source>
        <dbReference type="Google" id="ProtNLM"/>
    </source>
</evidence>
<comment type="similarity">
    <text evidence="1">Belongs to the metallo-dependent hydrolases superfamily. TatD-type hydrolase family.</text>
</comment>
<evidence type="ECO:0000256" key="3">
    <source>
        <dbReference type="ARBA" id="ARBA00022723"/>
    </source>
</evidence>
<dbReference type="EMBL" id="JAXOVC010000004">
    <property type="protein sequence ID" value="KAK4502274.1"/>
    <property type="molecule type" value="Genomic_DNA"/>
</dbReference>
<dbReference type="PANTHER" id="PTHR10060">
    <property type="entry name" value="TATD FAMILY DEOXYRIBONUCLEASE"/>
    <property type="match status" value="1"/>
</dbReference>
<protein>
    <recommendedName>
        <fullName evidence="7">TatD related DNase</fullName>
    </recommendedName>
</protein>
<dbReference type="CDD" id="cd01310">
    <property type="entry name" value="TatD_DNAse"/>
    <property type="match status" value="1"/>
</dbReference>
<dbReference type="Proteomes" id="UP001305779">
    <property type="component" value="Unassembled WGS sequence"/>
</dbReference>
<sequence length="315" mass="35084">MAAREWRFADVAVTPTAKEFDGIYRGKKQHENDFDAVLERASVAGVSKVMLTGMSLSDVDFILDIVRSRPQQCSMTIGVHPYNAAEPDKDPKYLANLSDRINQVLQETPRFLSAFGELGLDYDRLVHASTEVQIRTFKAQLELFVKEQWDLPLFLHCRAACQDFIEVLKPYVSLLPRGGLVHSFVGSKDEMLSLVDMGHHISVNGFSFQDPESLEMVRAIPLDSLQLETDAPWGYIPPNSELAKKYPAPVALPASKKRDKFERGLMVKERNESCAIGQVGSIVAGLKGLSIDEVVQAAWVNSNSMFRLAEDVGAR</sequence>
<keyword evidence="6" id="KW-1185">Reference proteome</keyword>
<dbReference type="SUPFAM" id="SSF51556">
    <property type="entry name" value="Metallo-dependent hydrolases"/>
    <property type="match status" value="1"/>
</dbReference>
<dbReference type="InterPro" id="IPR032466">
    <property type="entry name" value="Metal_Hydrolase"/>
</dbReference>
<reference evidence="5 6" key="1">
    <citation type="journal article" date="2023" name="G3 (Bethesda)">
        <title>A chromosome-level genome assembly of Zasmidium syzygii isolated from banana leaves.</title>
        <authorList>
            <person name="van Westerhoven A.C."/>
            <person name="Mehrabi R."/>
            <person name="Talebi R."/>
            <person name="Steentjes M.B.F."/>
            <person name="Corcolon B."/>
            <person name="Chong P.A."/>
            <person name="Kema G.H.J."/>
            <person name="Seidl M.F."/>
        </authorList>
    </citation>
    <scope>NUCLEOTIDE SEQUENCE [LARGE SCALE GENOMIC DNA]</scope>
    <source>
        <strain evidence="5 6">P124</strain>
    </source>
</reference>
<proteinExistence type="inferred from homology"/>
<dbReference type="Gene3D" id="3.20.20.140">
    <property type="entry name" value="Metal-dependent hydrolases"/>
    <property type="match status" value="1"/>
</dbReference>
<dbReference type="PANTHER" id="PTHR10060:SF15">
    <property type="entry name" value="DEOXYRIBONUCLEASE TATDN1"/>
    <property type="match status" value="1"/>
</dbReference>
<dbReference type="Pfam" id="PF01026">
    <property type="entry name" value="TatD_DNase"/>
    <property type="match status" value="1"/>
</dbReference>
<organism evidence="5 6">
    <name type="scientific">Zasmidium cellare</name>
    <name type="common">Wine cellar mold</name>
    <name type="synonym">Racodium cellare</name>
    <dbReference type="NCBI Taxonomy" id="395010"/>
    <lineage>
        <taxon>Eukaryota</taxon>
        <taxon>Fungi</taxon>
        <taxon>Dikarya</taxon>
        <taxon>Ascomycota</taxon>
        <taxon>Pezizomycotina</taxon>
        <taxon>Dothideomycetes</taxon>
        <taxon>Dothideomycetidae</taxon>
        <taxon>Mycosphaerellales</taxon>
        <taxon>Mycosphaerellaceae</taxon>
        <taxon>Zasmidium</taxon>
    </lineage>
</organism>
<accession>A0ABR0ELL3</accession>
<dbReference type="PIRSF" id="PIRSF005902">
    <property type="entry name" value="DNase_TatD"/>
    <property type="match status" value="1"/>
</dbReference>
<keyword evidence="2" id="KW-0540">Nuclease</keyword>
<comment type="caution">
    <text evidence="5">The sequence shown here is derived from an EMBL/GenBank/DDBJ whole genome shotgun (WGS) entry which is preliminary data.</text>
</comment>
<keyword evidence="4" id="KW-0378">Hydrolase</keyword>
<evidence type="ECO:0000256" key="4">
    <source>
        <dbReference type="ARBA" id="ARBA00022801"/>
    </source>
</evidence>
<evidence type="ECO:0000256" key="2">
    <source>
        <dbReference type="ARBA" id="ARBA00022722"/>
    </source>
</evidence>
<dbReference type="InterPro" id="IPR050891">
    <property type="entry name" value="TatD-type_Hydrolase"/>
</dbReference>
<dbReference type="InterPro" id="IPR001130">
    <property type="entry name" value="TatD-like"/>
</dbReference>
<name>A0ABR0ELL3_ZASCE</name>
<gene>
    <name evidence="5" type="ORF">PRZ48_005699</name>
</gene>
<evidence type="ECO:0000256" key="1">
    <source>
        <dbReference type="ARBA" id="ARBA00009275"/>
    </source>
</evidence>
<evidence type="ECO:0000313" key="5">
    <source>
        <dbReference type="EMBL" id="KAK4502274.1"/>
    </source>
</evidence>
<keyword evidence="3" id="KW-0479">Metal-binding</keyword>
<evidence type="ECO:0000313" key="6">
    <source>
        <dbReference type="Proteomes" id="UP001305779"/>
    </source>
</evidence>